<dbReference type="InterPro" id="IPR015867">
    <property type="entry name" value="N-reg_PII/ATP_PRibTrfase_C"/>
</dbReference>
<dbReference type="OrthoDB" id="6625743at2"/>
<protein>
    <submittedName>
        <fullName evidence="2">Uncharacterized protein</fullName>
    </submittedName>
</protein>
<dbReference type="PATRIC" id="fig|1261127.3.peg.5558"/>
<dbReference type="InterPro" id="IPR003793">
    <property type="entry name" value="UPF0166"/>
</dbReference>
<geneLocation type="plasmid" evidence="2">
    <name>unnamed</name>
</geneLocation>
<gene>
    <name evidence="2" type="ORF">F384_26795</name>
</gene>
<reference evidence="2 3" key="1">
    <citation type="submission" date="2015-03" db="EMBL/GenBank/DDBJ databases">
        <title>Complete genome sequence of Citrobacter amalonaticus Y19.</title>
        <authorList>
            <person name="Park S."/>
        </authorList>
    </citation>
    <scope>NUCLEOTIDE SEQUENCE [LARGE SCALE GENOMIC DNA]</scope>
    <source>
        <strain evidence="2 3">Y19</strain>
        <plasmid evidence="3">Plasmid</plasmid>
    </source>
</reference>
<evidence type="ECO:0000313" key="2">
    <source>
        <dbReference type="EMBL" id="AKE62170.1"/>
    </source>
</evidence>
<dbReference type="AlphaFoldDB" id="A0A0F6RIN1"/>
<dbReference type="SUPFAM" id="SSF54913">
    <property type="entry name" value="GlnB-like"/>
    <property type="match status" value="1"/>
</dbReference>
<comment type="similarity">
    <text evidence="1">Belongs to the UPF0166 family.</text>
</comment>
<keyword evidence="2" id="KW-0614">Plasmid</keyword>
<proteinExistence type="inferred from homology"/>
<organism evidence="2 3">
    <name type="scientific">Citrobacter amalonaticus Y19</name>
    <dbReference type="NCBI Taxonomy" id="1261127"/>
    <lineage>
        <taxon>Bacteria</taxon>
        <taxon>Pseudomonadati</taxon>
        <taxon>Pseudomonadota</taxon>
        <taxon>Gammaproteobacteria</taxon>
        <taxon>Enterobacterales</taxon>
        <taxon>Enterobacteriaceae</taxon>
        <taxon>Citrobacter</taxon>
    </lineage>
</organism>
<dbReference type="Pfam" id="PF02641">
    <property type="entry name" value="DUF190"/>
    <property type="match status" value="1"/>
</dbReference>
<dbReference type="InterPro" id="IPR011322">
    <property type="entry name" value="N-reg_PII-like_a/b"/>
</dbReference>
<dbReference type="EMBL" id="CP011133">
    <property type="protein sequence ID" value="AKE62170.1"/>
    <property type="molecule type" value="Genomic_DNA"/>
</dbReference>
<dbReference type="Proteomes" id="UP000034085">
    <property type="component" value="Plasmid"/>
</dbReference>
<dbReference type="HOGENOM" id="CLU_154428_0_0_6"/>
<name>A0A0F6RIN1_CITAM</name>
<evidence type="ECO:0000256" key="1">
    <source>
        <dbReference type="ARBA" id="ARBA00010554"/>
    </source>
</evidence>
<dbReference type="RefSeq" id="WP_023223701.1">
    <property type="nucleotide sequence ID" value="NZ_CP011133.1"/>
</dbReference>
<accession>A0A0F6RIN1</accession>
<sequence>MSADAVQTLAALRLYFPVASKASARRFWHKLLAPQLAQHLLSVAKKSDIKAATLHHVTSGYLPGKRLSHHHPELTNMTHPQCLELLDSEENLRAFLHENMEELKKVYAVLLKCEEPHAHHISLHAPEFA</sequence>
<dbReference type="KEGG" id="cama:F384_26795"/>
<dbReference type="Gene3D" id="3.30.70.120">
    <property type="match status" value="1"/>
</dbReference>
<evidence type="ECO:0000313" key="3">
    <source>
        <dbReference type="Proteomes" id="UP000034085"/>
    </source>
</evidence>